<dbReference type="EMBL" id="JAYMYR010000009">
    <property type="protein sequence ID" value="KAK7341927.1"/>
    <property type="molecule type" value="Genomic_DNA"/>
</dbReference>
<keyword evidence="3" id="KW-1185">Reference proteome</keyword>
<evidence type="ECO:0000313" key="3">
    <source>
        <dbReference type="Proteomes" id="UP001374584"/>
    </source>
</evidence>
<protein>
    <submittedName>
        <fullName evidence="2">Uncharacterized protein</fullName>
    </submittedName>
</protein>
<dbReference type="AlphaFoldDB" id="A0AAN9QNF6"/>
<evidence type="ECO:0000256" key="1">
    <source>
        <dbReference type="SAM" id="MobiDB-lite"/>
    </source>
</evidence>
<sequence length="131" mass="14651">MRKAKKVKDGFIIGVLKQSRYHLASKLESTNKLEQDDAKILECYGESGRRARGGDLSLAAGGTEAKAEGTLKCYGESGRREVRYRKGKGQVEQKKNEARATRSRSRLGRRVVVLRRKGEGARYESSCGTQW</sequence>
<gene>
    <name evidence="2" type="ORF">VNO80_24868</name>
</gene>
<dbReference type="Proteomes" id="UP001374584">
    <property type="component" value="Unassembled WGS sequence"/>
</dbReference>
<proteinExistence type="predicted"/>
<evidence type="ECO:0000313" key="2">
    <source>
        <dbReference type="EMBL" id="KAK7341927.1"/>
    </source>
</evidence>
<feature type="region of interest" description="Disordered" evidence="1">
    <location>
        <begin position="85"/>
        <end position="105"/>
    </location>
</feature>
<name>A0AAN9QNF6_PHACN</name>
<reference evidence="2 3" key="1">
    <citation type="submission" date="2024-01" db="EMBL/GenBank/DDBJ databases">
        <title>The genomes of 5 underutilized Papilionoideae crops provide insights into root nodulation and disease resistanc.</title>
        <authorList>
            <person name="Jiang F."/>
        </authorList>
    </citation>
    <scope>NUCLEOTIDE SEQUENCE [LARGE SCALE GENOMIC DNA]</scope>
    <source>
        <strain evidence="2">JINMINGXINNONG_FW02</strain>
        <tissue evidence="2">Leaves</tissue>
    </source>
</reference>
<organism evidence="2 3">
    <name type="scientific">Phaseolus coccineus</name>
    <name type="common">Scarlet runner bean</name>
    <name type="synonym">Phaseolus multiflorus</name>
    <dbReference type="NCBI Taxonomy" id="3886"/>
    <lineage>
        <taxon>Eukaryota</taxon>
        <taxon>Viridiplantae</taxon>
        <taxon>Streptophyta</taxon>
        <taxon>Embryophyta</taxon>
        <taxon>Tracheophyta</taxon>
        <taxon>Spermatophyta</taxon>
        <taxon>Magnoliopsida</taxon>
        <taxon>eudicotyledons</taxon>
        <taxon>Gunneridae</taxon>
        <taxon>Pentapetalae</taxon>
        <taxon>rosids</taxon>
        <taxon>fabids</taxon>
        <taxon>Fabales</taxon>
        <taxon>Fabaceae</taxon>
        <taxon>Papilionoideae</taxon>
        <taxon>50 kb inversion clade</taxon>
        <taxon>NPAAA clade</taxon>
        <taxon>indigoferoid/millettioid clade</taxon>
        <taxon>Phaseoleae</taxon>
        <taxon>Phaseolus</taxon>
    </lineage>
</organism>
<feature type="compositionally biased region" description="Basic and acidic residues" evidence="1">
    <location>
        <begin position="89"/>
        <end position="100"/>
    </location>
</feature>
<accession>A0AAN9QNF6</accession>
<comment type="caution">
    <text evidence="2">The sequence shown here is derived from an EMBL/GenBank/DDBJ whole genome shotgun (WGS) entry which is preliminary data.</text>
</comment>